<dbReference type="AlphaFoldDB" id="A0A8T0RWP7"/>
<evidence type="ECO:0000313" key="3">
    <source>
        <dbReference type="Proteomes" id="UP000823388"/>
    </source>
</evidence>
<name>A0A8T0RWP7_PANVG</name>
<reference evidence="2" key="1">
    <citation type="submission" date="2020-05" db="EMBL/GenBank/DDBJ databases">
        <title>WGS assembly of Panicum virgatum.</title>
        <authorList>
            <person name="Lovell J.T."/>
            <person name="Jenkins J."/>
            <person name="Shu S."/>
            <person name="Juenger T.E."/>
            <person name="Schmutz J."/>
        </authorList>
    </citation>
    <scope>NUCLEOTIDE SEQUENCE</scope>
    <source>
        <strain evidence="2">AP13</strain>
    </source>
</reference>
<keyword evidence="3" id="KW-1185">Reference proteome</keyword>
<feature type="compositionally biased region" description="Basic residues" evidence="1">
    <location>
        <begin position="23"/>
        <end position="35"/>
    </location>
</feature>
<feature type="region of interest" description="Disordered" evidence="1">
    <location>
        <begin position="1"/>
        <end position="103"/>
    </location>
</feature>
<sequence>MLMPVGGGVPNRARNCAPPLHAVTRRCRPSTRSRIGRGGGGDPGRGRAVLPRLPAQEPRCSPEREQPRAPTPPNGSRVQAQPAAALRWPRGRAQAHGAPPLQPRPSACLHARPAGHAQLGFRRPGDRDSRSWVFIFSAVGDMLLKLGSRCLRLVTAKAVCVEPHPSRQDGDFSLCVSTCSTMERICSCEKV</sequence>
<organism evidence="2 3">
    <name type="scientific">Panicum virgatum</name>
    <name type="common">Blackwell switchgrass</name>
    <dbReference type="NCBI Taxonomy" id="38727"/>
    <lineage>
        <taxon>Eukaryota</taxon>
        <taxon>Viridiplantae</taxon>
        <taxon>Streptophyta</taxon>
        <taxon>Embryophyta</taxon>
        <taxon>Tracheophyta</taxon>
        <taxon>Spermatophyta</taxon>
        <taxon>Magnoliopsida</taxon>
        <taxon>Liliopsida</taxon>
        <taxon>Poales</taxon>
        <taxon>Poaceae</taxon>
        <taxon>PACMAD clade</taxon>
        <taxon>Panicoideae</taxon>
        <taxon>Panicodae</taxon>
        <taxon>Paniceae</taxon>
        <taxon>Panicinae</taxon>
        <taxon>Panicum</taxon>
        <taxon>Panicum sect. Hiantes</taxon>
    </lineage>
</organism>
<dbReference type="EMBL" id="CM029046">
    <property type="protein sequence ID" value="KAG2588943.1"/>
    <property type="molecule type" value="Genomic_DNA"/>
</dbReference>
<evidence type="ECO:0000313" key="2">
    <source>
        <dbReference type="EMBL" id="KAG2588943.1"/>
    </source>
</evidence>
<dbReference type="Proteomes" id="UP000823388">
    <property type="component" value="Chromosome 5N"/>
</dbReference>
<accession>A0A8T0RWP7</accession>
<protein>
    <submittedName>
        <fullName evidence="2">Uncharacterized protein</fullName>
    </submittedName>
</protein>
<evidence type="ECO:0000256" key="1">
    <source>
        <dbReference type="SAM" id="MobiDB-lite"/>
    </source>
</evidence>
<comment type="caution">
    <text evidence="2">The sequence shown here is derived from an EMBL/GenBank/DDBJ whole genome shotgun (WGS) entry which is preliminary data.</text>
</comment>
<gene>
    <name evidence="2" type="ORF">PVAP13_5NG305424</name>
</gene>
<proteinExistence type="predicted"/>